<dbReference type="Gene3D" id="1.20.120.530">
    <property type="entry name" value="GntR ligand-binding domain-like"/>
    <property type="match status" value="1"/>
</dbReference>
<dbReference type="OrthoDB" id="8680240at2"/>
<dbReference type="InterPro" id="IPR036388">
    <property type="entry name" value="WH-like_DNA-bd_sf"/>
</dbReference>
<sequence>MHTVSLRTDQLSEQAYRLIRKAILRGDIEPGSRLKIDMLQRQFSFSSSPLREALNRLVSEDLVEIDNRRGFRAAAVSLRDMKDLTAFRLNIEPISLRESIEHGDDEWEAQVLAAYHRLDLLEAREDEQAPYSDEWAERHRAFHAALIAACPSSRQISVCLNLFDHVERYRRLSICWRKSKRDRSNEHREIMDAALARDHERAVSKLTEHIERTTLHVARMLKALETEKTATGQEQVEGLGRAMKA</sequence>
<dbReference type="AlphaFoldDB" id="Q11E70"/>
<gene>
    <name evidence="5" type="ordered locus">Meso_2933</name>
</gene>
<protein>
    <submittedName>
        <fullName evidence="5">Transcriptional regulator, GntR family</fullName>
    </submittedName>
</protein>
<dbReference type="Pfam" id="PF00392">
    <property type="entry name" value="GntR"/>
    <property type="match status" value="1"/>
</dbReference>
<dbReference type="STRING" id="266779.Meso_2933"/>
<dbReference type="SUPFAM" id="SSF48008">
    <property type="entry name" value="GntR ligand-binding domain-like"/>
    <property type="match status" value="1"/>
</dbReference>
<dbReference type="Gene3D" id="1.10.10.10">
    <property type="entry name" value="Winged helix-like DNA-binding domain superfamily/Winged helix DNA-binding domain"/>
    <property type="match status" value="1"/>
</dbReference>
<evidence type="ECO:0000256" key="2">
    <source>
        <dbReference type="ARBA" id="ARBA00023125"/>
    </source>
</evidence>
<dbReference type="SMART" id="SM00895">
    <property type="entry name" value="FCD"/>
    <property type="match status" value="1"/>
</dbReference>
<dbReference type="SUPFAM" id="SSF46785">
    <property type="entry name" value="Winged helix' DNA-binding domain"/>
    <property type="match status" value="1"/>
</dbReference>
<name>Q11E70_CHESB</name>
<dbReference type="HOGENOM" id="CLU_017584_5_3_5"/>
<organism evidence="5">
    <name type="scientific">Chelativorans sp. (strain BNC1)</name>
    <dbReference type="NCBI Taxonomy" id="266779"/>
    <lineage>
        <taxon>Bacteria</taxon>
        <taxon>Pseudomonadati</taxon>
        <taxon>Pseudomonadota</taxon>
        <taxon>Alphaproteobacteria</taxon>
        <taxon>Hyphomicrobiales</taxon>
        <taxon>Phyllobacteriaceae</taxon>
        <taxon>Chelativorans</taxon>
    </lineage>
</organism>
<dbReference type="Pfam" id="PF07729">
    <property type="entry name" value="FCD"/>
    <property type="match status" value="1"/>
</dbReference>
<keyword evidence="1" id="KW-0805">Transcription regulation</keyword>
<dbReference type="GO" id="GO:0003700">
    <property type="term" value="F:DNA-binding transcription factor activity"/>
    <property type="evidence" value="ECO:0007669"/>
    <property type="project" value="InterPro"/>
</dbReference>
<dbReference type="InterPro" id="IPR036390">
    <property type="entry name" value="WH_DNA-bd_sf"/>
</dbReference>
<evidence type="ECO:0000256" key="1">
    <source>
        <dbReference type="ARBA" id="ARBA00023015"/>
    </source>
</evidence>
<dbReference type="InterPro" id="IPR011711">
    <property type="entry name" value="GntR_C"/>
</dbReference>
<dbReference type="EMBL" id="CP000390">
    <property type="protein sequence ID" value="ABG64305.1"/>
    <property type="molecule type" value="Genomic_DNA"/>
</dbReference>
<evidence type="ECO:0000259" key="4">
    <source>
        <dbReference type="PROSITE" id="PS50949"/>
    </source>
</evidence>
<evidence type="ECO:0000313" key="5">
    <source>
        <dbReference type="EMBL" id="ABG64305.1"/>
    </source>
</evidence>
<dbReference type="InterPro" id="IPR000524">
    <property type="entry name" value="Tscrpt_reg_HTH_GntR"/>
</dbReference>
<keyword evidence="3" id="KW-0804">Transcription</keyword>
<dbReference type="eggNOG" id="COG1802">
    <property type="taxonomic scope" value="Bacteria"/>
</dbReference>
<dbReference type="GO" id="GO:0003677">
    <property type="term" value="F:DNA binding"/>
    <property type="evidence" value="ECO:0007669"/>
    <property type="project" value="UniProtKB-KW"/>
</dbReference>
<dbReference type="SMART" id="SM00345">
    <property type="entry name" value="HTH_GNTR"/>
    <property type="match status" value="1"/>
</dbReference>
<proteinExistence type="predicted"/>
<reference evidence="5" key="1">
    <citation type="submission" date="2006-06" db="EMBL/GenBank/DDBJ databases">
        <title>Complete sequence of chromosome of Chelativorans sp. BNC1.</title>
        <authorList>
            <consortium name="US DOE Joint Genome Institute"/>
            <person name="Copeland A."/>
            <person name="Lucas S."/>
            <person name="Lapidus A."/>
            <person name="Barry K."/>
            <person name="Detter J.C."/>
            <person name="Glavina del Rio T."/>
            <person name="Hammon N."/>
            <person name="Israni S."/>
            <person name="Dalin E."/>
            <person name="Tice H."/>
            <person name="Pitluck S."/>
            <person name="Chertkov O."/>
            <person name="Brettin T."/>
            <person name="Bruce D."/>
            <person name="Han C."/>
            <person name="Tapia R."/>
            <person name="Gilna P."/>
            <person name="Schmutz J."/>
            <person name="Larimer F."/>
            <person name="Land M."/>
            <person name="Hauser L."/>
            <person name="Kyrpides N."/>
            <person name="Mikhailova N."/>
            <person name="Richardson P."/>
        </authorList>
    </citation>
    <scope>NUCLEOTIDE SEQUENCE</scope>
    <source>
        <strain evidence="5">BNC1</strain>
    </source>
</reference>
<feature type="domain" description="HTH gntR-type" evidence="4">
    <location>
        <begin position="9"/>
        <end position="76"/>
    </location>
</feature>
<dbReference type="InterPro" id="IPR008920">
    <property type="entry name" value="TF_FadR/GntR_C"/>
</dbReference>
<keyword evidence="2" id="KW-0238">DNA-binding</keyword>
<dbReference type="PROSITE" id="PS50949">
    <property type="entry name" value="HTH_GNTR"/>
    <property type="match status" value="1"/>
</dbReference>
<dbReference type="PANTHER" id="PTHR43537">
    <property type="entry name" value="TRANSCRIPTIONAL REGULATOR, GNTR FAMILY"/>
    <property type="match status" value="1"/>
</dbReference>
<dbReference type="KEGG" id="mes:Meso_2933"/>
<evidence type="ECO:0000256" key="3">
    <source>
        <dbReference type="ARBA" id="ARBA00023163"/>
    </source>
</evidence>
<accession>Q11E70</accession>
<dbReference type="PANTHER" id="PTHR43537:SF20">
    <property type="entry name" value="HTH-TYPE TRANSCRIPTIONAL REPRESSOR GLAR"/>
    <property type="match status" value="1"/>
</dbReference>